<dbReference type="Pfam" id="PF04366">
    <property type="entry name" value="Ysc84"/>
    <property type="match status" value="1"/>
</dbReference>
<dbReference type="GeneID" id="81390561"/>
<dbReference type="RefSeq" id="XP_056516243.1">
    <property type="nucleotide sequence ID" value="XM_056651393.1"/>
</dbReference>
<proteinExistence type="predicted"/>
<feature type="region of interest" description="Disordered" evidence="1">
    <location>
        <begin position="126"/>
        <end position="180"/>
    </location>
</feature>
<evidence type="ECO:0000313" key="5">
    <source>
        <dbReference type="Proteomes" id="UP001141434"/>
    </source>
</evidence>
<dbReference type="InterPro" id="IPR036291">
    <property type="entry name" value="NAD(P)-bd_dom_sf"/>
</dbReference>
<dbReference type="GO" id="GO:0005737">
    <property type="term" value="C:cytoplasm"/>
    <property type="evidence" value="ECO:0007669"/>
    <property type="project" value="TreeGrafter"/>
</dbReference>
<dbReference type="AlphaFoldDB" id="A0A9W9KRD6"/>
<gene>
    <name evidence="4" type="ORF">NUU61_000810</name>
</gene>
<evidence type="ECO:0000256" key="1">
    <source>
        <dbReference type="SAM" id="MobiDB-lite"/>
    </source>
</evidence>
<dbReference type="SUPFAM" id="SSF51735">
    <property type="entry name" value="NAD(P)-binding Rossmann-fold domains"/>
    <property type="match status" value="1"/>
</dbReference>
<evidence type="ECO:0000259" key="2">
    <source>
        <dbReference type="Pfam" id="PF04366"/>
    </source>
</evidence>
<comment type="caution">
    <text evidence="4">The sequence shown here is derived from an EMBL/GenBank/DDBJ whole genome shotgun (WGS) entry which is preliminary data.</text>
</comment>
<dbReference type="GO" id="GO:0004029">
    <property type="term" value="F:aldehyde dehydrogenase (NAD+) activity"/>
    <property type="evidence" value="ECO:0007669"/>
    <property type="project" value="TreeGrafter"/>
</dbReference>
<dbReference type="Proteomes" id="UP001141434">
    <property type="component" value="Unassembled WGS sequence"/>
</dbReference>
<dbReference type="PANTHER" id="PTHR48079:SF6">
    <property type="entry name" value="NAD(P)-BINDING DOMAIN-CONTAINING PROTEIN-RELATED"/>
    <property type="match status" value="1"/>
</dbReference>
<feature type="domain" description="Ysc84 actin-binding" evidence="2">
    <location>
        <begin position="1"/>
        <end position="117"/>
    </location>
</feature>
<reference evidence="4" key="1">
    <citation type="submission" date="2022-11" db="EMBL/GenBank/DDBJ databases">
        <authorList>
            <person name="Petersen C."/>
        </authorList>
    </citation>
    <scope>NUCLEOTIDE SEQUENCE</scope>
    <source>
        <strain evidence="4">IBT 34128</strain>
    </source>
</reference>
<dbReference type="Gene3D" id="3.40.50.720">
    <property type="entry name" value="NAD(P)-binding Rossmann-like Domain"/>
    <property type="match status" value="2"/>
</dbReference>
<dbReference type="InterPro" id="IPR007461">
    <property type="entry name" value="Ysc84_actin-binding"/>
</dbReference>
<organism evidence="4 5">
    <name type="scientific">Penicillium alfredii</name>
    <dbReference type="NCBI Taxonomy" id="1506179"/>
    <lineage>
        <taxon>Eukaryota</taxon>
        <taxon>Fungi</taxon>
        <taxon>Dikarya</taxon>
        <taxon>Ascomycota</taxon>
        <taxon>Pezizomycotina</taxon>
        <taxon>Eurotiomycetes</taxon>
        <taxon>Eurotiomycetidae</taxon>
        <taxon>Eurotiales</taxon>
        <taxon>Aspergillaceae</taxon>
        <taxon>Penicillium</taxon>
    </lineage>
</organism>
<dbReference type="Pfam" id="PF05368">
    <property type="entry name" value="NmrA"/>
    <property type="match status" value="1"/>
</dbReference>
<sequence>MGIELTDFVFVLTSDKDVQTFTQAGSLTLGGNISLALGSFGRSVEAGGAAGVRGVSGMFSYSRTRGVFGGTSLEGGLLAERPDANKKMYGRDIRANELLNGSISPPPDAEPLMRVLNTEQFCLKPPAEIPTELPSGDAHEQRAELPAQPPQTPHEPSLGIPEAPGDTPPVELGTGAPHEIFEMPTDSPHDISHELDAGPISAQHFSGRTNDLQTGVTGYIGGDVLSQLFPRYPDFHYRVLARTEEKGKQIKLQYPSVEIIHGDLSDVALLQQESAKADIIIHSADAADNAPAAAAIAAGIVQGHTPERPAYWIHTSGAGIFTYIDEDEHTYGVAREKIFDDWDGVQEIVTIPDHAFHRNVDKIVLEAAGAHSEVMKAAILSPVTVYGLGRGPCSTRSRQVYELVRTTLRRGKAPIIGTGGSYGCNVHIHDLTALFLLFFNAALEGRDGLWGRDAYFLAENGEHHWGDLARSIAKVAAGKGLISHAEVETLDIVHAREQAAFEAASWGLNVRCRAIRARKLLGWTPLGPSLGDELPDIVKGEWELM</sequence>
<dbReference type="EMBL" id="JAPMSZ010000001">
    <property type="protein sequence ID" value="KAJ5115051.1"/>
    <property type="molecule type" value="Genomic_DNA"/>
</dbReference>
<dbReference type="InterPro" id="IPR051783">
    <property type="entry name" value="NAD(P)-dependent_oxidoreduct"/>
</dbReference>
<dbReference type="PANTHER" id="PTHR48079">
    <property type="entry name" value="PROTEIN YEEZ"/>
    <property type="match status" value="1"/>
</dbReference>
<name>A0A9W9KRD6_9EURO</name>
<evidence type="ECO:0000259" key="3">
    <source>
        <dbReference type="Pfam" id="PF05368"/>
    </source>
</evidence>
<reference evidence="4" key="2">
    <citation type="journal article" date="2023" name="IMA Fungus">
        <title>Comparative genomic study of the Penicillium genus elucidates a diverse pangenome and 15 lateral gene transfer events.</title>
        <authorList>
            <person name="Petersen C."/>
            <person name="Sorensen T."/>
            <person name="Nielsen M.R."/>
            <person name="Sondergaard T.E."/>
            <person name="Sorensen J.L."/>
            <person name="Fitzpatrick D.A."/>
            <person name="Frisvad J.C."/>
            <person name="Nielsen K.L."/>
        </authorList>
    </citation>
    <scope>NUCLEOTIDE SEQUENCE</scope>
    <source>
        <strain evidence="4">IBT 34128</strain>
    </source>
</reference>
<protein>
    <recommendedName>
        <fullName evidence="6">NAD(P)-binding domain-containing protein</fullName>
    </recommendedName>
</protein>
<evidence type="ECO:0008006" key="6">
    <source>
        <dbReference type="Google" id="ProtNLM"/>
    </source>
</evidence>
<accession>A0A9W9KRD6</accession>
<dbReference type="InterPro" id="IPR008030">
    <property type="entry name" value="NmrA-like"/>
</dbReference>
<feature type="domain" description="NmrA-like" evidence="3">
    <location>
        <begin position="214"/>
        <end position="301"/>
    </location>
</feature>
<evidence type="ECO:0000313" key="4">
    <source>
        <dbReference type="EMBL" id="KAJ5115051.1"/>
    </source>
</evidence>
<dbReference type="OrthoDB" id="2130169at2759"/>
<keyword evidence="5" id="KW-1185">Reference proteome</keyword>